<keyword evidence="6" id="KW-1003">Cell membrane</keyword>
<evidence type="ECO:0000256" key="2">
    <source>
        <dbReference type="ARBA" id="ARBA00004401"/>
    </source>
</evidence>
<keyword evidence="18" id="KW-0046">Antibiotic resistance</keyword>
<comment type="function">
    <text evidence="1">Cell wall formation. Synthesis of cross-linked peptidoglycan from the lipid intermediates. The enzyme has a penicillin-insensitive transglycosylase N-terminal domain (formation of linear glycan strands) and a penicillin-sensitive transpeptidase C-terminal domain (cross-linking of the peptide subunits).</text>
</comment>
<keyword evidence="9" id="KW-0328">Glycosyltransferase</keyword>
<evidence type="ECO:0000256" key="10">
    <source>
        <dbReference type="ARBA" id="ARBA00022679"/>
    </source>
</evidence>
<dbReference type="NCBIfam" id="TIGR02074">
    <property type="entry name" value="PBP_1a_fam"/>
    <property type="match status" value="1"/>
</dbReference>
<comment type="catalytic activity">
    <reaction evidence="23">
        <text>[GlcNAc-(1-&gt;4)-Mur2Ac(oyl-L-Ala-gamma-D-Glu-L-Lys-D-Ala-D-Ala)](n)-di-trans,octa-cis-undecaprenyl diphosphate + beta-D-GlcNAc-(1-&gt;4)-Mur2Ac(oyl-L-Ala-gamma-D-Glu-L-Lys-D-Ala-D-Ala)-di-trans,octa-cis-undecaprenyl diphosphate = [GlcNAc-(1-&gt;4)-Mur2Ac(oyl-L-Ala-gamma-D-Glu-L-Lys-D-Ala-D-Ala)](n+1)-di-trans,octa-cis-undecaprenyl diphosphate + di-trans,octa-cis-undecaprenyl diphosphate + H(+)</text>
        <dbReference type="Rhea" id="RHEA:23708"/>
        <dbReference type="Rhea" id="RHEA-COMP:9602"/>
        <dbReference type="Rhea" id="RHEA-COMP:9603"/>
        <dbReference type="ChEBI" id="CHEBI:15378"/>
        <dbReference type="ChEBI" id="CHEBI:58405"/>
        <dbReference type="ChEBI" id="CHEBI:60033"/>
        <dbReference type="ChEBI" id="CHEBI:78435"/>
        <dbReference type="EC" id="2.4.99.28"/>
    </reaction>
</comment>
<keyword evidence="14" id="KW-0735">Signal-anchor</keyword>
<accession>A0A1G9TSB8</accession>
<dbReference type="EMBL" id="FNHZ01000001">
    <property type="protein sequence ID" value="SDM50626.1"/>
    <property type="molecule type" value="Genomic_DNA"/>
</dbReference>
<sequence>MNYGGRGINDKKKLLNSSATKLETKLGVFCVKILLIFAIAIVVGGSCLVFGAFQGIIESAPDISTIDVSPNGYATKVYDSNGEEIQTLASSGANRTYVTLDQIPVELQEAFVAIEDERFYEHNGIDVKGIIRAAAIAVTHGGLSQGASTITQQLLKNNVFNAYNETTIEKIKRKIQEQYLAVKLETVMSKDDILENYLNTINLGNGYYGVQAAAEGYFNKDVSELTLSECAVIASITKNPQGLNPINYPDKNKSRQLQVLSNMLEQGYITQAQYDDAVADDVYARLEGLTVTASSSTYSYFVDEVIEQLTDDLMEQYGYTETQASNLIYGGGLQIYTTQDTGMQEIADDIINDTSNWPSSTQFSINLSFTVKETDGTYHYYSHSTMYTWFTQTKGDSSFSLTQTSEDKANSLIKEYEEAMLADGGTLSYESIDFVIQPQVSFSMIEQSTGYVKVLVGGRGDKTGNRTLNRATDDVTRQPGSSIKPLVAYGPALDTGAITLATAIDDAPYYYSGSDSKLVTNYDKSYRGLMTVREAITISENVPAVKVLTLITPQVGYNYLEEFGISTLVSPSNAINGNHDVVQSLALGGMTRGVCNVDMTAAYATIANGGVYTEPIYYTQVLDSEGNVLIDNTTANTHRVLKETTAWLLTSALRSVVTNGTAKAANFSGQPVCGKTGTTQNDTDKWFCGYTPYYTASIWVGYDDNSTKVNNVSHTKIWGQIMSAINSYTGDAEGSYEQPEGIVQTEVCSKSGDLPSDLCSQDERGSTIISEYFSEDNIPTETCSTHVKVTICNESGAIAVAGCTSTTTRILTLKESVTTPLGASDDASNYTTADAAYSITADQLTNFCTIHSNTATTTDSSGTSTGTSSSSTSSSSTNTQQETESSEEESSTEETTTKKSSSSSSSNSSNKSNNSANSSNN</sequence>
<comment type="pathway">
    <text evidence="3">Cell wall biogenesis; peptidoglycan biosynthesis.</text>
</comment>
<comment type="subcellular location">
    <subcellularLocation>
        <location evidence="2">Cell membrane</location>
        <topology evidence="2">Single-pass type II membrane protein</topology>
    </subcellularLocation>
</comment>
<evidence type="ECO:0000256" key="24">
    <source>
        <dbReference type="SAM" id="MobiDB-lite"/>
    </source>
</evidence>
<evidence type="ECO:0000256" key="6">
    <source>
        <dbReference type="ARBA" id="ARBA00022475"/>
    </source>
</evidence>
<evidence type="ECO:0000256" key="8">
    <source>
        <dbReference type="ARBA" id="ARBA00022670"/>
    </source>
</evidence>
<dbReference type="PANTHER" id="PTHR32282:SF11">
    <property type="entry name" value="PENICILLIN-BINDING PROTEIN 1B"/>
    <property type="match status" value="1"/>
</dbReference>
<evidence type="ECO:0000256" key="15">
    <source>
        <dbReference type="ARBA" id="ARBA00022984"/>
    </source>
</evidence>
<dbReference type="GO" id="GO:0008360">
    <property type="term" value="P:regulation of cell shape"/>
    <property type="evidence" value="ECO:0007669"/>
    <property type="project" value="UniProtKB-KW"/>
</dbReference>
<dbReference type="GO" id="GO:0009002">
    <property type="term" value="F:serine-type D-Ala-D-Ala carboxypeptidase activity"/>
    <property type="evidence" value="ECO:0007669"/>
    <property type="project" value="UniProtKB-EC"/>
</dbReference>
<dbReference type="Gene3D" id="3.40.710.10">
    <property type="entry name" value="DD-peptidase/beta-lactamase superfamily"/>
    <property type="match status" value="2"/>
</dbReference>
<feature type="domain" description="Glycosyl transferase family 51" evidence="27">
    <location>
        <begin position="82"/>
        <end position="263"/>
    </location>
</feature>
<evidence type="ECO:0000256" key="21">
    <source>
        <dbReference type="ARBA" id="ARBA00034000"/>
    </source>
</evidence>
<evidence type="ECO:0000256" key="17">
    <source>
        <dbReference type="ARBA" id="ARBA00023136"/>
    </source>
</evidence>
<dbReference type="Gene3D" id="1.10.3810.10">
    <property type="entry name" value="Biosynthetic peptidoglycan transglycosylase-like"/>
    <property type="match status" value="1"/>
</dbReference>
<evidence type="ECO:0000313" key="29">
    <source>
        <dbReference type="Proteomes" id="UP000187651"/>
    </source>
</evidence>
<dbReference type="InterPro" id="IPR012338">
    <property type="entry name" value="Beta-lactam/transpept-like"/>
</dbReference>
<dbReference type="EC" id="2.4.99.28" evidence="22"/>
<dbReference type="InterPro" id="IPR036950">
    <property type="entry name" value="PBP_transglycosylase"/>
</dbReference>
<keyword evidence="19" id="KW-0511">Multifunctional enzyme</keyword>
<dbReference type="InterPro" id="IPR050396">
    <property type="entry name" value="Glycosyltr_51/Transpeptidase"/>
</dbReference>
<dbReference type="GO" id="GO:0006508">
    <property type="term" value="P:proteolysis"/>
    <property type="evidence" value="ECO:0007669"/>
    <property type="project" value="UniProtKB-KW"/>
</dbReference>
<name>A0A1G9TSB8_9FIRM</name>
<dbReference type="AlphaFoldDB" id="A0A1G9TSB8"/>
<keyword evidence="15" id="KW-0573">Peptidoglycan synthesis</keyword>
<dbReference type="FunFam" id="1.10.3810.10:FF:000003">
    <property type="entry name" value="Penicillin-binding protein 1a"/>
    <property type="match status" value="1"/>
</dbReference>
<evidence type="ECO:0000256" key="23">
    <source>
        <dbReference type="ARBA" id="ARBA00049902"/>
    </source>
</evidence>
<dbReference type="EC" id="3.4.16.4" evidence="4"/>
<evidence type="ECO:0000256" key="1">
    <source>
        <dbReference type="ARBA" id="ARBA00002624"/>
    </source>
</evidence>
<keyword evidence="13" id="KW-0133">Cell shape</keyword>
<dbReference type="Proteomes" id="UP000187651">
    <property type="component" value="Unassembled WGS sequence"/>
</dbReference>
<dbReference type="InterPro" id="IPR001264">
    <property type="entry name" value="Glyco_trans_51"/>
</dbReference>
<dbReference type="GO" id="GO:0005886">
    <property type="term" value="C:plasma membrane"/>
    <property type="evidence" value="ECO:0007669"/>
    <property type="project" value="UniProtKB-SubCell"/>
</dbReference>
<keyword evidence="29" id="KW-1185">Reference proteome</keyword>
<dbReference type="GO" id="GO:0030288">
    <property type="term" value="C:outer membrane-bounded periplasmic space"/>
    <property type="evidence" value="ECO:0007669"/>
    <property type="project" value="TreeGrafter"/>
</dbReference>
<dbReference type="GO" id="GO:0046677">
    <property type="term" value="P:response to antibiotic"/>
    <property type="evidence" value="ECO:0007669"/>
    <property type="project" value="UniProtKB-KW"/>
</dbReference>
<dbReference type="OrthoDB" id="9766909at2"/>
<gene>
    <name evidence="28" type="ORF">SAMN05216544_0474</name>
</gene>
<evidence type="ECO:0000256" key="13">
    <source>
        <dbReference type="ARBA" id="ARBA00022960"/>
    </source>
</evidence>
<evidence type="ECO:0000256" key="12">
    <source>
        <dbReference type="ARBA" id="ARBA00022801"/>
    </source>
</evidence>
<keyword evidence="17 25" id="KW-0472">Membrane</keyword>
<dbReference type="PANTHER" id="PTHR32282">
    <property type="entry name" value="BINDING PROTEIN TRANSPEPTIDASE, PUTATIVE-RELATED"/>
    <property type="match status" value="1"/>
</dbReference>
<dbReference type="GO" id="GO:0008955">
    <property type="term" value="F:peptidoglycan glycosyltransferase activity"/>
    <property type="evidence" value="ECO:0007669"/>
    <property type="project" value="UniProtKB-EC"/>
</dbReference>
<feature type="compositionally biased region" description="Low complexity" evidence="24">
    <location>
        <begin position="898"/>
        <end position="921"/>
    </location>
</feature>
<evidence type="ECO:0000259" key="26">
    <source>
        <dbReference type="Pfam" id="PF00905"/>
    </source>
</evidence>
<keyword evidence="8" id="KW-0645">Protease</keyword>
<dbReference type="SUPFAM" id="SSF56601">
    <property type="entry name" value="beta-lactamase/transpeptidase-like"/>
    <property type="match status" value="1"/>
</dbReference>
<dbReference type="GO" id="GO:0071555">
    <property type="term" value="P:cell wall organization"/>
    <property type="evidence" value="ECO:0007669"/>
    <property type="project" value="UniProtKB-KW"/>
</dbReference>
<evidence type="ECO:0000256" key="18">
    <source>
        <dbReference type="ARBA" id="ARBA00023251"/>
    </source>
</evidence>
<evidence type="ECO:0000256" key="7">
    <source>
        <dbReference type="ARBA" id="ARBA00022645"/>
    </source>
</evidence>
<evidence type="ECO:0000256" key="22">
    <source>
        <dbReference type="ARBA" id="ARBA00044770"/>
    </source>
</evidence>
<evidence type="ECO:0000259" key="27">
    <source>
        <dbReference type="Pfam" id="PF00912"/>
    </source>
</evidence>
<evidence type="ECO:0000256" key="20">
    <source>
        <dbReference type="ARBA" id="ARBA00023316"/>
    </source>
</evidence>
<keyword evidence="12" id="KW-0378">Hydrolase</keyword>
<feature type="compositionally biased region" description="Low complexity" evidence="24">
    <location>
        <begin position="855"/>
        <end position="883"/>
    </location>
</feature>
<keyword evidence="16 25" id="KW-1133">Transmembrane helix</keyword>
<dbReference type="UniPathway" id="UPA00219"/>
<comment type="catalytic activity">
    <reaction evidence="21">
        <text>Preferential cleavage: (Ac)2-L-Lys-D-Ala-|-D-Ala. Also transpeptidation of peptidyl-alanyl moieties that are N-acyl substituents of D-alanine.</text>
        <dbReference type="EC" id="3.4.16.4"/>
    </reaction>
</comment>
<protein>
    <recommendedName>
        <fullName evidence="5">Penicillin-binding protein 1A</fullName>
        <ecNumber evidence="22">2.4.99.28</ecNumber>
        <ecNumber evidence="4">3.4.16.4</ecNumber>
    </recommendedName>
</protein>
<evidence type="ECO:0000256" key="9">
    <source>
        <dbReference type="ARBA" id="ARBA00022676"/>
    </source>
</evidence>
<keyword evidence="11 25" id="KW-0812">Transmembrane</keyword>
<feature type="domain" description="Penicillin-binding protein transpeptidase" evidence="26">
    <location>
        <begin position="442"/>
        <end position="703"/>
    </location>
</feature>
<dbReference type="GO" id="GO:0009252">
    <property type="term" value="P:peptidoglycan biosynthetic process"/>
    <property type="evidence" value="ECO:0007669"/>
    <property type="project" value="UniProtKB-UniPathway"/>
</dbReference>
<dbReference type="Pfam" id="PF00905">
    <property type="entry name" value="Transpeptidase"/>
    <property type="match status" value="1"/>
</dbReference>
<dbReference type="RefSeq" id="WP_074520744.1">
    <property type="nucleotide sequence ID" value="NZ_FNHZ01000001.1"/>
</dbReference>
<evidence type="ECO:0000256" key="5">
    <source>
        <dbReference type="ARBA" id="ARBA00018638"/>
    </source>
</evidence>
<evidence type="ECO:0000256" key="16">
    <source>
        <dbReference type="ARBA" id="ARBA00022989"/>
    </source>
</evidence>
<dbReference type="InterPro" id="IPR001460">
    <property type="entry name" value="PCN-bd_Tpept"/>
</dbReference>
<evidence type="ECO:0000256" key="3">
    <source>
        <dbReference type="ARBA" id="ARBA00004752"/>
    </source>
</evidence>
<feature type="transmembrane region" description="Helical" evidence="25">
    <location>
        <begin position="26"/>
        <end position="53"/>
    </location>
</feature>
<dbReference type="InterPro" id="IPR023346">
    <property type="entry name" value="Lysozyme-like_dom_sf"/>
</dbReference>
<proteinExistence type="predicted"/>
<evidence type="ECO:0000256" key="4">
    <source>
        <dbReference type="ARBA" id="ARBA00012448"/>
    </source>
</evidence>
<dbReference type="SUPFAM" id="SSF53955">
    <property type="entry name" value="Lysozyme-like"/>
    <property type="match status" value="1"/>
</dbReference>
<reference evidence="29" key="1">
    <citation type="submission" date="2016-10" db="EMBL/GenBank/DDBJ databases">
        <authorList>
            <person name="Varghese N."/>
            <person name="Submissions S."/>
        </authorList>
    </citation>
    <scope>NUCLEOTIDE SEQUENCE [LARGE SCALE GENOMIC DNA]</scope>
    <source>
        <strain evidence="29">M83</strain>
    </source>
</reference>
<keyword evidence="10" id="KW-0808">Transferase</keyword>
<feature type="region of interest" description="Disordered" evidence="24">
    <location>
        <begin position="855"/>
        <end position="921"/>
    </location>
</feature>
<evidence type="ECO:0000256" key="19">
    <source>
        <dbReference type="ARBA" id="ARBA00023268"/>
    </source>
</evidence>
<evidence type="ECO:0000256" key="11">
    <source>
        <dbReference type="ARBA" id="ARBA00022692"/>
    </source>
</evidence>
<evidence type="ECO:0000313" key="28">
    <source>
        <dbReference type="EMBL" id="SDM50626.1"/>
    </source>
</evidence>
<keyword evidence="20" id="KW-0961">Cell wall biogenesis/degradation</keyword>
<evidence type="ECO:0000256" key="25">
    <source>
        <dbReference type="SAM" id="Phobius"/>
    </source>
</evidence>
<organism evidence="28 29">
    <name type="scientific">Lachnospira pectinoschiza</name>
    <dbReference type="NCBI Taxonomy" id="28052"/>
    <lineage>
        <taxon>Bacteria</taxon>
        <taxon>Bacillati</taxon>
        <taxon>Bacillota</taxon>
        <taxon>Clostridia</taxon>
        <taxon>Lachnospirales</taxon>
        <taxon>Lachnospiraceae</taxon>
        <taxon>Lachnospira</taxon>
    </lineage>
</organism>
<dbReference type="GO" id="GO:0008658">
    <property type="term" value="F:penicillin binding"/>
    <property type="evidence" value="ECO:0007669"/>
    <property type="project" value="InterPro"/>
</dbReference>
<evidence type="ECO:0000256" key="14">
    <source>
        <dbReference type="ARBA" id="ARBA00022968"/>
    </source>
</evidence>
<keyword evidence="7" id="KW-0121">Carboxypeptidase</keyword>
<dbReference type="Pfam" id="PF00912">
    <property type="entry name" value="Transgly"/>
    <property type="match status" value="1"/>
</dbReference>